<dbReference type="EC" id="2.7.7.2" evidence="15"/>
<dbReference type="PIRSF" id="PIRSF004491">
    <property type="entry name" value="FAD_Synth"/>
    <property type="match status" value="1"/>
</dbReference>
<dbReference type="InterPro" id="IPR002606">
    <property type="entry name" value="Riboflavin_kinase_bac"/>
</dbReference>
<evidence type="ECO:0000256" key="13">
    <source>
        <dbReference type="ARBA" id="ARBA00047880"/>
    </source>
</evidence>
<keyword evidence="11 15" id="KW-0067">ATP-binding</keyword>
<feature type="domain" description="Riboflavin kinase" evidence="16">
    <location>
        <begin position="177"/>
        <end position="339"/>
    </location>
</feature>
<evidence type="ECO:0000256" key="10">
    <source>
        <dbReference type="ARBA" id="ARBA00022827"/>
    </source>
</evidence>
<reference evidence="18 20" key="2">
    <citation type="submission" date="2018-06" db="EMBL/GenBank/DDBJ databases">
        <authorList>
            <consortium name="Pathogen Informatics"/>
            <person name="Doyle S."/>
        </authorList>
    </citation>
    <scope>NUCLEOTIDE SEQUENCE [LARGE SCALE GENOMIC DNA]</scope>
    <source>
        <strain evidence="18 20">NCTC10293</strain>
    </source>
</reference>
<comment type="similarity">
    <text evidence="15">Belongs to the ribF family.</text>
</comment>
<dbReference type="GO" id="GO:0009231">
    <property type="term" value="P:riboflavin biosynthetic process"/>
    <property type="evidence" value="ECO:0007669"/>
    <property type="project" value="InterPro"/>
</dbReference>
<dbReference type="UniPathway" id="UPA00276">
    <property type="reaction ID" value="UER00406"/>
</dbReference>
<dbReference type="EMBL" id="MUXU01000010">
    <property type="protein sequence ID" value="OOR92826.1"/>
    <property type="molecule type" value="Genomic_DNA"/>
</dbReference>
<dbReference type="NCBIfam" id="NF004163">
    <property type="entry name" value="PRK05627.1-6"/>
    <property type="match status" value="1"/>
</dbReference>
<dbReference type="InterPro" id="IPR023468">
    <property type="entry name" value="Riboflavin_kinase"/>
</dbReference>
<dbReference type="RefSeq" id="WP_078275719.1">
    <property type="nucleotide sequence ID" value="NZ_CAACXO010000005.1"/>
</dbReference>
<dbReference type="PANTHER" id="PTHR22749:SF6">
    <property type="entry name" value="RIBOFLAVIN KINASE"/>
    <property type="match status" value="1"/>
</dbReference>
<dbReference type="InterPro" id="IPR015864">
    <property type="entry name" value="FAD_synthase"/>
</dbReference>
<comment type="catalytic activity">
    <reaction evidence="14 15">
        <text>FMN + ATP + H(+) = FAD + diphosphate</text>
        <dbReference type="Rhea" id="RHEA:17237"/>
        <dbReference type="ChEBI" id="CHEBI:15378"/>
        <dbReference type="ChEBI" id="CHEBI:30616"/>
        <dbReference type="ChEBI" id="CHEBI:33019"/>
        <dbReference type="ChEBI" id="CHEBI:57692"/>
        <dbReference type="ChEBI" id="CHEBI:58210"/>
        <dbReference type="EC" id="2.7.7.2"/>
    </reaction>
</comment>
<organism evidence="17 19">
    <name type="scientific">Moraxella caviae</name>
    <dbReference type="NCBI Taxonomy" id="34060"/>
    <lineage>
        <taxon>Bacteria</taxon>
        <taxon>Pseudomonadati</taxon>
        <taxon>Pseudomonadota</taxon>
        <taxon>Gammaproteobacteria</taxon>
        <taxon>Moraxellales</taxon>
        <taxon>Moraxellaceae</taxon>
        <taxon>Moraxella</taxon>
    </lineage>
</organism>
<dbReference type="InterPro" id="IPR014729">
    <property type="entry name" value="Rossmann-like_a/b/a_fold"/>
</dbReference>
<keyword evidence="5 15" id="KW-0288">FMN</keyword>
<keyword evidence="10 15" id="KW-0274">FAD</keyword>
<keyword evidence="9 15" id="KW-0418">Kinase</keyword>
<keyword evidence="7 15" id="KW-0548">Nucleotidyltransferase</keyword>
<evidence type="ECO:0000313" key="17">
    <source>
        <dbReference type="EMBL" id="OOR92826.1"/>
    </source>
</evidence>
<dbReference type="EMBL" id="UGQE01000004">
    <property type="protein sequence ID" value="STZ14135.1"/>
    <property type="molecule type" value="Genomic_DNA"/>
</dbReference>
<dbReference type="PANTHER" id="PTHR22749">
    <property type="entry name" value="RIBOFLAVIN KINASE/FMN ADENYLYLTRANSFERASE"/>
    <property type="match status" value="1"/>
</dbReference>
<dbReference type="GO" id="GO:0006747">
    <property type="term" value="P:FAD biosynthetic process"/>
    <property type="evidence" value="ECO:0007669"/>
    <property type="project" value="UniProtKB-UniRule"/>
</dbReference>
<evidence type="ECO:0000256" key="2">
    <source>
        <dbReference type="ARBA" id="ARBA00004726"/>
    </source>
</evidence>
<dbReference type="SUPFAM" id="SSF52374">
    <property type="entry name" value="Nucleotidylyl transferase"/>
    <property type="match status" value="1"/>
</dbReference>
<dbReference type="InterPro" id="IPR023465">
    <property type="entry name" value="Riboflavin_kinase_dom_sf"/>
</dbReference>
<evidence type="ECO:0000259" key="16">
    <source>
        <dbReference type="SMART" id="SM00904"/>
    </source>
</evidence>
<gene>
    <name evidence="18" type="primary">ribF</name>
    <name evidence="17" type="ORF">B0181_01450</name>
    <name evidence="18" type="ORF">NCTC10293_01725</name>
</gene>
<keyword evidence="19" id="KW-1185">Reference proteome</keyword>
<evidence type="ECO:0000256" key="3">
    <source>
        <dbReference type="ARBA" id="ARBA00005201"/>
    </source>
</evidence>
<evidence type="ECO:0000256" key="9">
    <source>
        <dbReference type="ARBA" id="ARBA00022777"/>
    </source>
</evidence>
<dbReference type="OrthoDB" id="9803667at2"/>
<dbReference type="Gene3D" id="3.40.50.620">
    <property type="entry name" value="HUPs"/>
    <property type="match status" value="1"/>
</dbReference>
<dbReference type="NCBIfam" id="TIGR00083">
    <property type="entry name" value="ribF"/>
    <property type="match status" value="1"/>
</dbReference>
<name>A0A1T0AAR2_9GAMM</name>
<keyword evidence="4 15" id="KW-0285">Flavoprotein</keyword>
<dbReference type="Gene3D" id="2.40.30.30">
    <property type="entry name" value="Riboflavin kinase-like"/>
    <property type="match status" value="1"/>
</dbReference>
<comment type="catalytic activity">
    <reaction evidence="13 15">
        <text>riboflavin + ATP = FMN + ADP + H(+)</text>
        <dbReference type="Rhea" id="RHEA:14357"/>
        <dbReference type="ChEBI" id="CHEBI:15378"/>
        <dbReference type="ChEBI" id="CHEBI:30616"/>
        <dbReference type="ChEBI" id="CHEBI:57986"/>
        <dbReference type="ChEBI" id="CHEBI:58210"/>
        <dbReference type="ChEBI" id="CHEBI:456216"/>
        <dbReference type="EC" id="2.7.1.26"/>
    </reaction>
</comment>
<dbReference type="GO" id="GO:0003919">
    <property type="term" value="F:FMN adenylyltransferase activity"/>
    <property type="evidence" value="ECO:0007669"/>
    <property type="project" value="UniProtKB-UniRule"/>
</dbReference>
<proteinExistence type="inferred from homology"/>
<evidence type="ECO:0000256" key="14">
    <source>
        <dbReference type="ARBA" id="ARBA00049494"/>
    </source>
</evidence>
<dbReference type="SMART" id="SM00904">
    <property type="entry name" value="Flavokinase"/>
    <property type="match status" value="1"/>
</dbReference>
<sequence>MQILSLTPDFSVQLPPLALTIGNYDGVHLGHQALLGALVAHAQQKNLKSAVMVFEPQPREFFQADNPPARLTNLSEKAALIAQCGIDYLLVARFDEAFRSLSAAQFAKLLRVLGVVDLVLGDDFRFGHDRMGDRAFLQQAGFGVDQLPSVLAAGERVSSTAIRHALAQGDLAQASQLLGRDYAITGEVVHGDQIGRTLDFPTANIALNRKKAALQGVFAADVFVLDGAAACNAPSKPSDFQAAGTPLAWQNFAKDGKTGIQGTKPHSLLGAVSVGTRPSVNGTQERLEVHLPEFAGDLYGKVLKVEFLHYLHGERHYDGLDSLKAGIDADVQHMLAWRKAQG</sequence>
<dbReference type="Pfam" id="PF06574">
    <property type="entry name" value="FAD_syn"/>
    <property type="match status" value="1"/>
</dbReference>
<dbReference type="Proteomes" id="UP000255279">
    <property type="component" value="Unassembled WGS sequence"/>
</dbReference>
<dbReference type="AlphaFoldDB" id="A0A1T0AAR2"/>
<comment type="pathway">
    <text evidence="2 15">Cofactor biosynthesis; FAD biosynthesis; FAD from FMN: step 1/1.</text>
</comment>
<evidence type="ECO:0000256" key="12">
    <source>
        <dbReference type="ARBA" id="ARBA00023268"/>
    </source>
</evidence>
<evidence type="ECO:0000256" key="1">
    <source>
        <dbReference type="ARBA" id="ARBA00002121"/>
    </source>
</evidence>
<evidence type="ECO:0000256" key="7">
    <source>
        <dbReference type="ARBA" id="ARBA00022695"/>
    </source>
</evidence>
<evidence type="ECO:0000256" key="11">
    <source>
        <dbReference type="ARBA" id="ARBA00022840"/>
    </source>
</evidence>
<protein>
    <recommendedName>
        <fullName evidence="15">Riboflavin biosynthesis protein</fullName>
    </recommendedName>
    <domain>
        <recommendedName>
            <fullName evidence="15">Riboflavin kinase</fullName>
            <ecNumber evidence="15">2.7.1.26</ecNumber>
        </recommendedName>
        <alternativeName>
            <fullName evidence="15">Flavokinase</fullName>
        </alternativeName>
    </domain>
    <domain>
        <recommendedName>
            <fullName evidence="15">FMN adenylyltransferase</fullName>
            <ecNumber evidence="15">2.7.7.2</ecNumber>
        </recommendedName>
        <alternativeName>
            <fullName evidence="15">FAD pyrophosphorylase</fullName>
        </alternativeName>
        <alternativeName>
            <fullName evidence="15">FAD synthase</fullName>
        </alternativeName>
    </domain>
</protein>
<dbReference type="GO" id="GO:0009398">
    <property type="term" value="P:FMN biosynthetic process"/>
    <property type="evidence" value="ECO:0007669"/>
    <property type="project" value="UniProtKB-UniRule"/>
</dbReference>
<evidence type="ECO:0000256" key="4">
    <source>
        <dbReference type="ARBA" id="ARBA00022630"/>
    </source>
</evidence>
<dbReference type="FunFam" id="3.40.50.620:FF:000021">
    <property type="entry name" value="Riboflavin biosynthesis protein"/>
    <property type="match status" value="1"/>
</dbReference>
<accession>A0A1T0AAR2</accession>
<evidence type="ECO:0000313" key="20">
    <source>
        <dbReference type="Proteomes" id="UP000255279"/>
    </source>
</evidence>
<dbReference type="GO" id="GO:0005524">
    <property type="term" value="F:ATP binding"/>
    <property type="evidence" value="ECO:0007669"/>
    <property type="project" value="UniProtKB-UniRule"/>
</dbReference>
<dbReference type="EC" id="2.7.1.26" evidence="15"/>
<evidence type="ECO:0000313" key="19">
    <source>
        <dbReference type="Proteomes" id="UP000190435"/>
    </source>
</evidence>
<evidence type="ECO:0000256" key="5">
    <source>
        <dbReference type="ARBA" id="ARBA00022643"/>
    </source>
</evidence>
<evidence type="ECO:0000256" key="6">
    <source>
        <dbReference type="ARBA" id="ARBA00022679"/>
    </source>
</evidence>
<evidence type="ECO:0000313" key="18">
    <source>
        <dbReference type="EMBL" id="STZ14135.1"/>
    </source>
</evidence>
<dbReference type="CDD" id="cd02064">
    <property type="entry name" value="FAD_synthetase_N"/>
    <property type="match status" value="1"/>
</dbReference>
<reference evidence="17 19" key="1">
    <citation type="submission" date="2017-02" db="EMBL/GenBank/DDBJ databases">
        <title>Draft genome sequence of Moraxella caviae CCUG 355 type strain.</title>
        <authorList>
            <person name="Engstrom-Jakobsson H."/>
            <person name="Salva-Serra F."/>
            <person name="Thorell K."/>
            <person name="Gonzales-Siles L."/>
            <person name="Karlsson R."/>
            <person name="Boulund F."/>
            <person name="Engstrand L."/>
            <person name="Moore E."/>
        </authorList>
    </citation>
    <scope>NUCLEOTIDE SEQUENCE [LARGE SCALE GENOMIC DNA]</scope>
    <source>
        <strain evidence="17 19">CCUG 355</strain>
    </source>
</reference>
<dbReference type="SUPFAM" id="SSF82114">
    <property type="entry name" value="Riboflavin kinase-like"/>
    <property type="match status" value="1"/>
</dbReference>
<evidence type="ECO:0000256" key="15">
    <source>
        <dbReference type="PIRNR" id="PIRNR004491"/>
    </source>
</evidence>
<evidence type="ECO:0000256" key="8">
    <source>
        <dbReference type="ARBA" id="ARBA00022741"/>
    </source>
</evidence>
<keyword evidence="6 15" id="KW-0808">Transferase</keyword>
<comment type="function">
    <text evidence="1">Catalyzes the phosphorylation of riboflavin to FMN followed by the adenylation of FMN to FAD.</text>
</comment>
<dbReference type="GO" id="GO:0008531">
    <property type="term" value="F:riboflavin kinase activity"/>
    <property type="evidence" value="ECO:0007669"/>
    <property type="project" value="UniProtKB-UniRule"/>
</dbReference>
<keyword evidence="12" id="KW-0511">Multifunctional enzyme</keyword>
<dbReference type="Pfam" id="PF01687">
    <property type="entry name" value="Flavokinase"/>
    <property type="match status" value="1"/>
</dbReference>
<dbReference type="STRING" id="34060.B0181_01450"/>
<dbReference type="InterPro" id="IPR015865">
    <property type="entry name" value="Riboflavin_kinase_bac/euk"/>
</dbReference>
<dbReference type="Proteomes" id="UP000190435">
    <property type="component" value="Unassembled WGS sequence"/>
</dbReference>
<comment type="pathway">
    <text evidence="3 15">Cofactor biosynthesis; FMN biosynthesis; FMN from riboflavin (ATP route): step 1/1.</text>
</comment>
<keyword evidence="8 15" id="KW-0547">Nucleotide-binding</keyword>
<dbReference type="UniPathway" id="UPA00277">
    <property type="reaction ID" value="UER00407"/>
</dbReference>